<dbReference type="InterPro" id="IPR015803">
    <property type="entry name" value="Cys-tRNA-ligase"/>
</dbReference>
<feature type="short sequence motif" description="'HIGH' region" evidence="12">
    <location>
        <begin position="29"/>
        <end position="39"/>
    </location>
</feature>
<evidence type="ECO:0000259" key="13">
    <source>
        <dbReference type="SMART" id="SM00840"/>
    </source>
</evidence>
<feature type="binding site" evidence="12">
    <location>
        <position position="269"/>
    </location>
    <ligand>
        <name>ATP</name>
        <dbReference type="ChEBI" id="CHEBI:30616"/>
    </ligand>
</feature>
<feature type="binding site" evidence="12">
    <location>
        <position position="209"/>
    </location>
    <ligand>
        <name>Zn(2+)</name>
        <dbReference type="ChEBI" id="CHEBI:29105"/>
    </ligand>
</feature>
<feature type="binding site" evidence="12">
    <location>
        <position position="234"/>
    </location>
    <ligand>
        <name>Zn(2+)</name>
        <dbReference type="ChEBI" id="CHEBI:29105"/>
    </ligand>
</feature>
<keyword evidence="6 12" id="KW-0479">Metal-binding</keyword>
<feature type="binding site" evidence="12">
    <location>
        <position position="238"/>
    </location>
    <ligand>
        <name>Zn(2+)</name>
        <dbReference type="ChEBI" id="CHEBI:29105"/>
    </ligand>
</feature>
<keyword evidence="8 12" id="KW-0862">Zinc</keyword>
<evidence type="ECO:0000256" key="10">
    <source>
        <dbReference type="ARBA" id="ARBA00022917"/>
    </source>
</evidence>
<evidence type="ECO:0000256" key="3">
    <source>
        <dbReference type="ARBA" id="ARBA00011245"/>
    </source>
</evidence>
<dbReference type="PANTHER" id="PTHR10890">
    <property type="entry name" value="CYSTEINYL-TRNA SYNTHETASE"/>
    <property type="match status" value="1"/>
</dbReference>
<evidence type="ECO:0000256" key="2">
    <source>
        <dbReference type="ARBA" id="ARBA00005594"/>
    </source>
</evidence>
<evidence type="ECO:0000256" key="7">
    <source>
        <dbReference type="ARBA" id="ARBA00022741"/>
    </source>
</evidence>
<feature type="binding site" evidence="12">
    <location>
        <position position="27"/>
    </location>
    <ligand>
        <name>Zn(2+)</name>
        <dbReference type="ChEBI" id="CHEBI:29105"/>
    </ligand>
</feature>
<keyword evidence="10 12" id="KW-0648">Protein biosynthesis</keyword>
<sequence>MQLYNTLSRRKEKLVTGTPGQVGLYACGVTVYDDCHVGHARSAVFFEVLVRVLRRRGYQVTWVRNFTDIDDKILKRAQEEGVPWEDIAARYIASFQEDMAALGVPPAQIEPKATEHIPEMLDLIRRLEDKGFAYQGEPGGDVYFRVRRFEGYGRLSGQSLEDLEAGARVEVDPAKEDPLDFVLWKASKPGEPAWNSPWGPGRPGWHIECSAMSMKYLGETLDLHGGGRDLVFPHHENELAQSEAATGKPFARFWVHHGLLTIDQEKMSKSLGNFFTIKEVLAKFPAEVVRFFLVNSHYRSPLDFSDAALAEAETALLRLYTTLAKIQEILQHHPGAWETPLRDFTPAALLPEEMDRLLTLPKRFDEALEDDVNTAQALGYLFDAVRLTNRMLEYPESHPGYLAVLAHLGKQLGELGYTLNLLQADPKEMLTTLRQKPWDLPISPEEIEALISRRAEARKNRDWSTADAIRKELAEKGILLEDTPQGTLWRVKG</sequence>
<feature type="domain" description="Cysteinyl-tRNA synthetase class Ia DALR" evidence="13">
    <location>
        <begin position="363"/>
        <end position="430"/>
    </location>
</feature>
<dbReference type="GO" id="GO:0005829">
    <property type="term" value="C:cytosol"/>
    <property type="evidence" value="ECO:0007669"/>
    <property type="project" value="TreeGrafter"/>
</dbReference>
<evidence type="ECO:0000256" key="4">
    <source>
        <dbReference type="ARBA" id="ARBA00022490"/>
    </source>
</evidence>
<dbReference type="Pfam" id="PF23493">
    <property type="entry name" value="CysS_C"/>
    <property type="match status" value="1"/>
</dbReference>
<keyword evidence="7 12" id="KW-0547">Nucleotide-binding</keyword>
<dbReference type="AlphaFoldDB" id="A0A7V6A3W6"/>
<dbReference type="SUPFAM" id="SSF47323">
    <property type="entry name" value="Anticodon-binding domain of a subclass of class I aminoacyl-tRNA synthetases"/>
    <property type="match status" value="1"/>
</dbReference>
<evidence type="ECO:0000256" key="12">
    <source>
        <dbReference type="HAMAP-Rule" id="MF_00041"/>
    </source>
</evidence>
<keyword evidence="5 12" id="KW-0436">Ligase</keyword>
<evidence type="ECO:0000313" key="14">
    <source>
        <dbReference type="EMBL" id="HHS29742.1"/>
    </source>
</evidence>
<dbReference type="EMBL" id="DTGR01000137">
    <property type="protein sequence ID" value="HHS29742.1"/>
    <property type="molecule type" value="Genomic_DNA"/>
</dbReference>
<dbReference type="Pfam" id="PF01406">
    <property type="entry name" value="tRNA-synt_1e"/>
    <property type="match status" value="1"/>
</dbReference>
<keyword evidence="11 12" id="KW-0030">Aminoacyl-tRNA synthetase</keyword>
<feature type="short sequence motif" description="'KMSKS' region" evidence="12">
    <location>
        <begin position="266"/>
        <end position="270"/>
    </location>
</feature>
<proteinExistence type="inferred from homology"/>
<dbReference type="CDD" id="cd00672">
    <property type="entry name" value="CysRS_core"/>
    <property type="match status" value="1"/>
</dbReference>
<comment type="similarity">
    <text evidence="2 12">Belongs to the class-I aminoacyl-tRNA synthetase family.</text>
</comment>
<evidence type="ECO:0000256" key="1">
    <source>
        <dbReference type="ARBA" id="ARBA00004496"/>
    </source>
</evidence>
<reference evidence="14" key="1">
    <citation type="journal article" date="2020" name="mSystems">
        <title>Genome- and Community-Level Interaction Insights into Carbon Utilization and Element Cycling Functions of Hydrothermarchaeota in Hydrothermal Sediment.</title>
        <authorList>
            <person name="Zhou Z."/>
            <person name="Liu Y."/>
            <person name="Xu W."/>
            <person name="Pan J."/>
            <person name="Luo Z.H."/>
            <person name="Li M."/>
        </authorList>
    </citation>
    <scope>NUCLEOTIDE SEQUENCE [LARGE SCALE GENOMIC DNA]</scope>
    <source>
        <strain evidence="14">SpSt-767</strain>
    </source>
</reference>
<comment type="subunit">
    <text evidence="3 12">Monomer.</text>
</comment>
<dbReference type="GO" id="GO:0004817">
    <property type="term" value="F:cysteine-tRNA ligase activity"/>
    <property type="evidence" value="ECO:0007669"/>
    <property type="project" value="UniProtKB-UniRule"/>
</dbReference>
<dbReference type="PANTHER" id="PTHR10890:SF3">
    <property type="entry name" value="CYSTEINE--TRNA LIGASE, CYTOPLASMIC"/>
    <property type="match status" value="1"/>
</dbReference>
<organism evidence="14">
    <name type="scientific">Desulfobacca acetoxidans</name>
    <dbReference type="NCBI Taxonomy" id="60893"/>
    <lineage>
        <taxon>Bacteria</taxon>
        <taxon>Pseudomonadati</taxon>
        <taxon>Thermodesulfobacteriota</taxon>
        <taxon>Desulfobaccia</taxon>
        <taxon>Desulfobaccales</taxon>
        <taxon>Desulfobaccaceae</taxon>
        <taxon>Desulfobacca</taxon>
    </lineage>
</organism>
<dbReference type="Gene3D" id="3.40.50.620">
    <property type="entry name" value="HUPs"/>
    <property type="match status" value="1"/>
</dbReference>
<dbReference type="GO" id="GO:0006423">
    <property type="term" value="P:cysteinyl-tRNA aminoacylation"/>
    <property type="evidence" value="ECO:0007669"/>
    <property type="project" value="UniProtKB-UniRule"/>
</dbReference>
<evidence type="ECO:0000256" key="11">
    <source>
        <dbReference type="ARBA" id="ARBA00023146"/>
    </source>
</evidence>
<keyword evidence="9 12" id="KW-0067">ATP-binding</keyword>
<evidence type="ECO:0000256" key="5">
    <source>
        <dbReference type="ARBA" id="ARBA00022598"/>
    </source>
</evidence>
<dbReference type="Gene3D" id="1.20.120.1910">
    <property type="entry name" value="Cysteine-tRNA ligase, C-terminal anti-codon recognition domain"/>
    <property type="match status" value="1"/>
</dbReference>
<dbReference type="HAMAP" id="MF_00041">
    <property type="entry name" value="Cys_tRNA_synth"/>
    <property type="match status" value="1"/>
</dbReference>
<dbReference type="PRINTS" id="PR00983">
    <property type="entry name" value="TRNASYNTHCYS"/>
</dbReference>
<evidence type="ECO:0000256" key="9">
    <source>
        <dbReference type="ARBA" id="ARBA00022840"/>
    </source>
</evidence>
<dbReference type="FunFam" id="3.40.50.620:FF:000009">
    <property type="entry name" value="Cysteine--tRNA ligase"/>
    <property type="match status" value="1"/>
</dbReference>
<keyword evidence="4 12" id="KW-0963">Cytoplasm</keyword>
<dbReference type="Pfam" id="PF09190">
    <property type="entry name" value="DALR_2"/>
    <property type="match status" value="1"/>
</dbReference>
<dbReference type="GO" id="GO:0005524">
    <property type="term" value="F:ATP binding"/>
    <property type="evidence" value="ECO:0007669"/>
    <property type="project" value="UniProtKB-UniRule"/>
</dbReference>
<dbReference type="NCBIfam" id="TIGR00435">
    <property type="entry name" value="cysS"/>
    <property type="match status" value="1"/>
</dbReference>
<gene>
    <name evidence="12" type="primary">cysS</name>
    <name evidence="14" type="ORF">ENV52_08590</name>
</gene>
<protein>
    <recommendedName>
        <fullName evidence="12">Cysteine--tRNA ligase</fullName>
        <ecNumber evidence="12">6.1.1.16</ecNumber>
    </recommendedName>
    <alternativeName>
        <fullName evidence="12">Cysteinyl-tRNA synthetase</fullName>
        <shortName evidence="12">CysRS</shortName>
    </alternativeName>
</protein>
<comment type="cofactor">
    <cofactor evidence="12">
        <name>Zn(2+)</name>
        <dbReference type="ChEBI" id="CHEBI:29105"/>
    </cofactor>
    <text evidence="12">Binds 1 zinc ion per subunit.</text>
</comment>
<evidence type="ECO:0000256" key="8">
    <source>
        <dbReference type="ARBA" id="ARBA00022833"/>
    </source>
</evidence>
<dbReference type="EC" id="6.1.1.16" evidence="12"/>
<dbReference type="InterPro" id="IPR056411">
    <property type="entry name" value="CysS_C"/>
</dbReference>
<dbReference type="GO" id="GO:0008270">
    <property type="term" value="F:zinc ion binding"/>
    <property type="evidence" value="ECO:0007669"/>
    <property type="project" value="UniProtKB-UniRule"/>
</dbReference>
<comment type="catalytic activity">
    <reaction evidence="12">
        <text>tRNA(Cys) + L-cysteine + ATP = L-cysteinyl-tRNA(Cys) + AMP + diphosphate</text>
        <dbReference type="Rhea" id="RHEA:17773"/>
        <dbReference type="Rhea" id="RHEA-COMP:9661"/>
        <dbReference type="Rhea" id="RHEA-COMP:9679"/>
        <dbReference type="ChEBI" id="CHEBI:30616"/>
        <dbReference type="ChEBI" id="CHEBI:33019"/>
        <dbReference type="ChEBI" id="CHEBI:35235"/>
        <dbReference type="ChEBI" id="CHEBI:78442"/>
        <dbReference type="ChEBI" id="CHEBI:78517"/>
        <dbReference type="ChEBI" id="CHEBI:456215"/>
        <dbReference type="EC" id="6.1.1.16"/>
    </reaction>
</comment>
<accession>A0A7V6A3W6</accession>
<dbReference type="SMART" id="SM00840">
    <property type="entry name" value="DALR_2"/>
    <property type="match status" value="1"/>
</dbReference>
<dbReference type="SUPFAM" id="SSF52374">
    <property type="entry name" value="Nucleotidylyl transferase"/>
    <property type="match status" value="1"/>
</dbReference>
<dbReference type="InterPro" id="IPR024909">
    <property type="entry name" value="Cys-tRNA/MSH_ligase"/>
</dbReference>
<comment type="subcellular location">
    <subcellularLocation>
        <location evidence="1 12">Cytoplasm</location>
    </subcellularLocation>
</comment>
<evidence type="ECO:0000256" key="6">
    <source>
        <dbReference type="ARBA" id="ARBA00022723"/>
    </source>
</evidence>
<dbReference type="InterPro" id="IPR015273">
    <property type="entry name" value="Cys-tRNA-synt_Ia_DALR"/>
</dbReference>
<dbReference type="InterPro" id="IPR009080">
    <property type="entry name" value="tRNAsynth_Ia_anticodon-bd"/>
</dbReference>
<name>A0A7V6A3W6_9BACT</name>
<dbReference type="InterPro" id="IPR032678">
    <property type="entry name" value="tRNA-synt_1_cat_dom"/>
</dbReference>
<dbReference type="InterPro" id="IPR014729">
    <property type="entry name" value="Rossmann-like_a/b/a_fold"/>
</dbReference>
<comment type="caution">
    <text evidence="14">The sequence shown here is derived from an EMBL/GenBank/DDBJ whole genome shotgun (WGS) entry which is preliminary data.</text>
</comment>